<dbReference type="InterPro" id="IPR005064">
    <property type="entry name" value="BUG"/>
</dbReference>
<organism evidence="3 4">
    <name type="scientific">Phaeobacter inhibens</name>
    <dbReference type="NCBI Taxonomy" id="221822"/>
    <lineage>
        <taxon>Bacteria</taxon>
        <taxon>Pseudomonadati</taxon>
        <taxon>Pseudomonadota</taxon>
        <taxon>Alphaproteobacteria</taxon>
        <taxon>Rhodobacterales</taxon>
        <taxon>Roseobacteraceae</taxon>
        <taxon>Phaeobacter</taxon>
    </lineage>
</organism>
<evidence type="ECO:0000313" key="4">
    <source>
        <dbReference type="Proteomes" id="UP000236536"/>
    </source>
</evidence>
<dbReference type="Gene3D" id="3.40.190.150">
    <property type="entry name" value="Bordetella uptake gene, domain 1"/>
    <property type="match status" value="1"/>
</dbReference>
<sequence length="314" mass="32601">MKIMRTIMGLAIGTVLSVSSAMADDWKPDGTLRLQIAFGAGGSTDTMGRVLAQTIKENTGWNIIAENKTGGGGVAMFTGIAKMPPRGLVIGLGVNEPILVNLATRGDQLAFDLDDFDYLGTVAKGQIAAVAAANAPFSDLASLSQHAKANGSVAVAIETEGQKALMEAVAAKDGVTFKYVTSSGAAESLKMILGGQVQVAFGSGEELRYLESGDMKVLAGAGQGRLSHSPDAKTFAESGYDIFIEPVWYIATTAGTEQAARDAIAAAIDEALKDPRVIEIVKNTTKIDPVNFGPEGTKQMMVDGLINANAMAGN</sequence>
<evidence type="ECO:0000313" key="3">
    <source>
        <dbReference type="EMBL" id="AUQ97088.1"/>
    </source>
</evidence>
<dbReference type="Pfam" id="PF03401">
    <property type="entry name" value="TctC"/>
    <property type="match status" value="1"/>
</dbReference>
<feature type="chain" id="PRO_5046727403" description="Tripartite tricarboxylate transporter substrate binding protein" evidence="2">
    <location>
        <begin position="24"/>
        <end position="314"/>
    </location>
</feature>
<keyword evidence="2" id="KW-0732">Signal</keyword>
<proteinExistence type="inferred from homology"/>
<dbReference type="PANTHER" id="PTHR42928:SF5">
    <property type="entry name" value="BLR1237 PROTEIN"/>
    <property type="match status" value="1"/>
</dbReference>
<dbReference type="InterPro" id="IPR042100">
    <property type="entry name" value="Bug_dom1"/>
</dbReference>
<evidence type="ECO:0008006" key="5">
    <source>
        <dbReference type="Google" id="ProtNLM"/>
    </source>
</evidence>
<evidence type="ECO:0000256" key="2">
    <source>
        <dbReference type="SAM" id="SignalP"/>
    </source>
</evidence>
<name>A0ABM6RKK3_9RHOB</name>
<dbReference type="Gene3D" id="3.40.190.10">
    <property type="entry name" value="Periplasmic binding protein-like II"/>
    <property type="match status" value="1"/>
</dbReference>
<reference evidence="3 4" key="2">
    <citation type="journal article" date="2017" name="Int. J. Syst. Evol. Microbiol.">
        <title>Adaptation of Surface-Associated Bacteria to the Open Ocean: A Genomically Distinct Subpopulation of Phaeobacter gallaeciensis Colonizes Pacific Mesozooplankton.</title>
        <authorList>
            <person name="Freese H.M."/>
            <person name="Methner A."/>
            <person name="Overmann J."/>
        </authorList>
    </citation>
    <scope>NUCLEOTIDE SEQUENCE [LARGE SCALE GENOMIC DNA]</scope>
    <source>
        <strain evidence="3 4">P66</strain>
    </source>
</reference>
<dbReference type="EMBL" id="CP010709">
    <property type="protein sequence ID" value="AUQ97088.1"/>
    <property type="molecule type" value="Genomic_DNA"/>
</dbReference>
<dbReference type="PANTHER" id="PTHR42928">
    <property type="entry name" value="TRICARBOXYLATE-BINDING PROTEIN"/>
    <property type="match status" value="1"/>
</dbReference>
<gene>
    <name evidence="3" type="ORF">PhaeoP66_04362</name>
</gene>
<dbReference type="SUPFAM" id="SSF53850">
    <property type="entry name" value="Periplasmic binding protein-like II"/>
    <property type="match status" value="1"/>
</dbReference>
<dbReference type="Proteomes" id="UP000236536">
    <property type="component" value="Plasmid pP66_d"/>
</dbReference>
<reference evidence="3 4" key="1">
    <citation type="journal article" date="2017" name="Genome Biol. Evol.">
        <title>Trajectories and Drivers of Genome Evolution in Surface-Associated Marine Phaeobacter.</title>
        <authorList>
            <person name="Freese H.M."/>
            <person name="Sikorski J."/>
            <person name="Bunk B."/>
            <person name="Scheuner C."/>
            <person name="Meier-Kolthoff J.P."/>
            <person name="Sproer C."/>
            <person name="Gram L."/>
            <person name="Overmann J."/>
        </authorList>
    </citation>
    <scope>NUCLEOTIDE SEQUENCE [LARGE SCALE GENOMIC DNA]</scope>
    <source>
        <strain evidence="3 4">P66</strain>
    </source>
</reference>
<geneLocation type="plasmid" evidence="3 4">
    <name>pP66_d</name>
</geneLocation>
<keyword evidence="3" id="KW-0614">Plasmid</keyword>
<keyword evidence="4" id="KW-1185">Reference proteome</keyword>
<accession>A0ABM6RKK3</accession>
<comment type="similarity">
    <text evidence="1">Belongs to the UPF0065 (bug) family.</text>
</comment>
<evidence type="ECO:0000256" key="1">
    <source>
        <dbReference type="ARBA" id="ARBA00006987"/>
    </source>
</evidence>
<dbReference type="RefSeq" id="WP_102875673.1">
    <property type="nucleotide sequence ID" value="NZ_CP010603.1"/>
</dbReference>
<feature type="signal peptide" evidence="2">
    <location>
        <begin position="1"/>
        <end position="23"/>
    </location>
</feature>
<protein>
    <recommendedName>
        <fullName evidence="5">Tripartite tricarboxylate transporter substrate binding protein</fullName>
    </recommendedName>
</protein>